<comment type="caution">
    <text evidence="2">The sequence shown here is derived from an EMBL/GenBank/DDBJ whole genome shotgun (WGS) entry which is preliminary data.</text>
</comment>
<feature type="transmembrane region" description="Helical" evidence="1">
    <location>
        <begin position="64"/>
        <end position="83"/>
    </location>
</feature>
<protein>
    <submittedName>
        <fullName evidence="2">Uncharacterized protein</fullName>
    </submittedName>
</protein>
<evidence type="ECO:0000256" key="1">
    <source>
        <dbReference type="SAM" id="Phobius"/>
    </source>
</evidence>
<keyword evidence="1" id="KW-0812">Transmembrane</keyword>
<keyword evidence="1" id="KW-1133">Transmembrane helix</keyword>
<sequence length="102" mass="11107">MTEPAPPLASLLPPNSRRRQSTRRAINLFAGSLLFLIFAMAPAAVVLDTVAGTRLIPLLKTGPVWATVGIVFLVLIGVFLRTLRPEGEVILPRTPKRDRQPA</sequence>
<evidence type="ECO:0000313" key="2">
    <source>
        <dbReference type="EMBL" id="MBG6136319.1"/>
    </source>
</evidence>
<gene>
    <name evidence="2" type="ORF">IW245_002513</name>
</gene>
<keyword evidence="1" id="KW-0472">Membrane</keyword>
<feature type="transmembrane region" description="Helical" evidence="1">
    <location>
        <begin position="25"/>
        <end position="44"/>
    </location>
</feature>
<evidence type="ECO:0000313" key="3">
    <source>
        <dbReference type="Proteomes" id="UP000622552"/>
    </source>
</evidence>
<proteinExistence type="predicted"/>
<accession>A0A8J7GP53</accession>
<reference evidence="2" key="1">
    <citation type="submission" date="2020-11" db="EMBL/GenBank/DDBJ databases">
        <title>Sequencing the genomes of 1000 actinobacteria strains.</title>
        <authorList>
            <person name="Klenk H.-P."/>
        </authorList>
    </citation>
    <scope>NUCLEOTIDE SEQUENCE</scope>
    <source>
        <strain evidence="2">DSM 45356</strain>
    </source>
</reference>
<dbReference type="AlphaFoldDB" id="A0A8J7GP53"/>
<dbReference type="RefSeq" id="WP_197003311.1">
    <property type="nucleotide sequence ID" value="NZ_BONS01000036.1"/>
</dbReference>
<dbReference type="Proteomes" id="UP000622552">
    <property type="component" value="Unassembled WGS sequence"/>
</dbReference>
<name>A0A8J7GP53_9ACTN</name>
<dbReference type="EMBL" id="JADOUF010000001">
    <property type="protein sequence ID" value="MBG6136319.1"/>
    <property type="molecule type" value="Genomic_DNA"/>
</dbReference>
<organism evidence="2 3">
    <name type="scientific">Longispora fulva</name>
    <dbReference type="NCBI Taxonomy" id="619741"/>
    <lineage>
        <taxon>Bacteria</taxon>
        <taxon>Bacillati</taxon>
        <taxon>Actinomycetota</taxon>
        <taxon>Actinomycetes</taxon>
        <taxon>Micromonosporales</taxon>
        <taxon>Micromonosporaceae</taxon>
        <taxon>Longispora</taxon>
    </lineage>
</organism>
<keyword evidence="3" id="KW-1185">Reference proteome</keyword>